<evidence type="ECO:0000313" key="1">
    <source>
        <dbReference type="EMBL" id="RMI02198.1"/>
    </source>
</evidence>
<gene>
    <name evidence="1" type="ORF">EA795_04685</name>
</gene>
<dbReference type="GeneID" id="84608330"/>
<reference evidence="1 2" key="1">
    <citation type="submission" date="2018-10" db="EMBL/GenBank/DDBJ databases">
        <title>Pseudomonas sp. GL14 genome.</title>
        <authorList>
            <person name="Peng J."/>
            <person name="Liu Z.-P."/>
        </authorList>
    </citation>
    <scope>NUCLEOTIDE SEQUENCE [LARGE SCALE GENOMIC DNA]</scope>
    <source>
        <strain evidence="1 2">GL14</strain>
    </source>
</reference>
<organism evidence="1 2">
    <name type="scientific">Stutzerimonas nitrititolerans</name>
    <dbReference type="NCBI Taxonomy" id="2482751"/>
    <lineage>
        <taxon>Bacteria</taxon>
        <taxon>Pseudomonadati</taxon>
        <taxon>Pseudomonadota</taxon>
        <taxon>Gammaproteobacteria</taxon>
        <taxon>Pseudomonadales</taxon>
        <taxon>Pseudomonadaceae</taxon>
        <taxon>Stutzerimonas</taxon>
    </lineage>
</organism>
<proteinExistence type="predicted"/>
<keyword evidence="2" id="KW-1185">Reference proteome</keyword>
<comment type="caution">
    <text evidence="1">The sequence shown here is derived from an EMBL/GenBank/DDBJ whole genome shotgun (WGS) entry which is preliminary data.</text>
</comment>
<name>A0ABX9VAV6_9GAMM</name>
<dbReference type="Proteomes" id="UP000269134">
    <property type="component" value="Unassembled WGS sequence"/>
</dbReference>
<protein>
    <submittedName>
        <fullName evidence="1">Uncharacterized protein</fullName>
    </submittedName>
</protein>
<accession>A0ABX9VAV6</accession>
<dbReference type="EMBL" id="RFFL01000003">
    <property type="protein sequence ID" value="RMI02198.1"/>
    <property type="molecule type" value="Genomic_DNA"/>
</dbReference>
<evidence type="ECO:0000313" key="2">
    <source>
        <dbReference type="Proteomes" id="UP000269134"/>
    </source>
</evidence>
<dbReference type="RefSeq" id="WP_014852961.1">
    <property type="nucleotide sequence ID" value="NZ_DALYQI010000001.1"/>
</dbReference>
<sequence>MRRFGLQAAFVLIALGAGTALGGFYLGAAPQVPDVIRPPLDIMADADEVRVWGAWEVLAGYVPPGTGAVEIRCFRQAGLCVEAQANLLQHTEGEDLMAEARLYQITAWSDDIVEAAQLTTSADCGQNRLEIRLGEQGARRSWSGIGACEVDPGHAYLVGDPL</sequence>